<evidence type="ECO:0000259" key="1">
    <source>
        <dbReference type="PROSITE" id="PS51186"/>
    </source>
</evidence>
<dbReference type="KEGG" id="awd:AWOD_I_0142"/>
<dbReference type="PATRIC" id="fig|80852.17.peg.145"/>
<reference evidence="3" key="1">
    <citation type="submission" date="2014-09" db="EMBL/GenBank/DDBJ databases">
        <authorList>
            <person name="Hjerde E."/>
        </authorList>
    </citation>
    <scope>NUCLEOTIDE SEQUENCE [LARGE SCALE GENOMIC DNA]</scope>
    <source>
        <strain evidence="3">06/09/139</strain>
    </source>
</reference>
<dbReference type="SUPFAM" id="SSF55729">
    <property type="entry name" value="Acyl-CoA N-acyltransferases (Nat)"/>
    <property type="match status" value="1"/>
</dbReference>
<name>A0A090IPP5_9GAMM</name>
<organism evidence="2 3">
    <name type="scientific">Aliivibrio wodanis</name>
    <dbReference type="NCBI Taxonomy" id="80852"/>
    <lineage>
        <taxon>Bacteria</taxon>
        <taxon>Pseudomonadati</taxon>
        <taxon>Pseudomonadota</taxon>
        <taxon>Gammaproteobacteria</taxon>
        <taxon>Vibrionales</taxon>
        <taxon>Vibrionaceae</taxon>
        <taxon>Aliivibrio</taxon>
    </lineage>
</organism>
<dbReference type="InterPro" id="IPR016181">
    <property type="entry name" value="Acyl_CoA_acyltransferase"/>
</dbReference>
<keyword evidence="2" id="KW-0808">Transferase</keyword>
<dbReference type="EMBL" id="LN554846">
    <property type="protein sequence ID" value="CED70240.1"/>
    <property type="molecule type" value="Genomic_DNA"/>
</dbReference>
<evidence type="ECO:0000313" key="3">
    <source>
        <dbReference type="Proteomes" id="UP000032427"/>
    </source>
</evidence>
<keyword evidence="3" id="KW-1185">Reference proteome</keyword>
<dbReference type="GO" id="GO:0016747">
    <property type="term" value="F:acyltransferase activity, transferring groups other than amino-acyl groups"/>
    <property type="evidence" value="ECO:0007669"/>
    <property type="project" value="InterPro"/>
</dbReference>
<dbReference type="Pfam" id="PF00583">
    <property type="entry name" value="Acetyltransf_1"/>
    <property type="match status" value="1"/>
</dbReference>
<protein>
    <submittedName>
        <fullName evidence="2">Acetyltransferase, GNAT family</fullName>
    </submittedName>
</protein>
<dbReference type="HOGENOM" id="CLU_134281_0_0_6"/>
<gene>
    <name evidence="2" type="ORF">AWOD_I_0142</name>
</gene>
<proteinExistence type="predicted"/>
<dbReference type="Proteomes" id="UP000032427">
    <property type="component" value="Chromosome 1"/>
</dbReference>
<evidence type="ECO:0000313" key="2">
    <source>
        <dbReference type="EMBL" id="CED70240.1"/>
    </source>
</evidence>
<sequence length="161" mass="18224">MCTLELAMSSDFDDYLCLKSEPSNIYWSGFSSAPEREKLKQHFLAALNNKTRDVYLLKESEKVIGYLYIDYLLEGNTAELAYGISELQAGRGLAKLMIGFALEKIPSDIDIQIAWIAESNIPSIKTIEALGFNNTADVEYRDLAQFTSKVKFTKFTRNNKN</sequence>
<feature type="domain" description="N-acetyltransferase" evidence="1">
    <location>
        <begin position="2"/>
        <end position="148"/>
    </location>
</feature>
<dbReference type="InterPro" id="IPR000182">
    <property type="entry name" value="GNAT_dom"/>
</dbReference>
<dbReference type="Gene3D" id="3.40.630.30">
    <property type="match status" value="1"/>
</dbReference>
<accession>A0A090IPP5</accession>
<dbReference type="AlphaFoldDB" id="A0A090IPP5"/>
<dbReference type="STRING" id="80852.AWOD_I_0142"/>
<dbReference type="PROSITE" id="PS51186">
    <property type="entry name" value="GNAT"/>
    <property type="match status" value="1"/>
</dbReference>